<dbReference type="PANTHER" id="PTHR10030">
    <property type="entry name" value="ALPHA-L-FUCOSIDASE"/>
    <property type="match status" value="1"/>
</dbReference>
<keyword evidence="11" id="KW-1185">Reference proteome</keyword>
<reference evidence="10" key="2">
    <citation type="submission" date="2024-06" db="UniProtKB">
        <authorList>
            <consortium name="EnsemblMetazoa"/>
        </authorList>
    </citation>
    <scope>IDENTIFICATION</scope>
</reference>
<protein>
    <recommendedName>
        <fullName evidence="3">alpha-L-fucosidase</fullName>
        <ecNumber evidence="3">3.2.1.51</ecNumber>
    </recommendedName>
</protein>
<dbReference type="SMART" id="SM00812">
    <property type="entry name" value="Alpha_L_fucos"/>
    <property type="match status" value="1"/>
</dbReference>
<evidence type="ECO:0000256" key="8">
    <source>
        <dbReference type="SAM" id="SignalP"/>
    </source>
</evidence>
<dbReference type="InterPro" id="IPR016286">
    <property type="entry name" value="FUC_metazoa-typ"/>
</dbReference>
<keyword evidence="6" id="KW-1015">Disulfide bond</keyword>
<dbReference type="InterPro" id="IPR057739">
    <property type="entry name" value="Glyco_hydro_29_N"/>
</dbReference>
<dbReference type="GO" id="GO:0005764">
    <property type="term" value="C:lysosome"/>
    <property type="evidence" value="ECO:0007669"/>
    <property type="project" value="TreeGrafter"/>
</dbReference>
<evidence type="ECO:0000256" key="6">
    <source>
        <dbReference type="ARBA" id="ARBA00023157"/>
    </source>
</evidence>
<evidence type="ECO:0000256" key="1">
    <source>
        <dbReference type="ARBA" id="ARBA00004071"/>
    </source>
</evidence>
<keyword evidence="4 8" id="KW-0732">Signal</keyword>
<dbReference type="Pfam" id="PF16757">
    <property type="entry name" value="Fucosidase_C"/>
    <property type="match status" value="1"/>
</dbReference>
<feature type="chain" id="PRO_5042811459" description="alpha-L-fucosidase" evidence="8">
    <location>
        <begin position="28"/>
        <end position="643"/>
    </location>
</feature>
<evidence type="ECO:0000256" key="5">
    <source>
        <dbReference type="ARBA" id="ARBA00022801"/>
    </source>
</evidence>
<dbReference type="Gene3D" id="2.70.130.10">
    <property type="entry name" value="Mannose-6-phosphate receptor binding domain"/>
    <property type="match status" value="1"/>
</dbReference>
<reference evidence="11" key="1">
    <citation type="journal article" date="2010" name="Nature">
        <title>The Amphimedon queenslandica genome and the evolution of animal complexity.</title>
        <authorList>
            <person name="Srivastava M."/>
            <person name="Simakov O."/>
            <person name="Chapman J."/>
            <person name="Fahey B."/>
            <person name="Gauthier M.E."/>
            <person name="Mitros T."/>
            <person name="Richards G.S."/>
            <person name="Conaco C."/>
            <person name="Dacre M."/>
            <person name="Hellsten U."/>
            <person name="Larroux C."/>
            <person name="Putnam N.H."/>
            <person name="Stanke M."/>
            <person name="Adamska M."/>
            <person name="Darling A."/>
            <person name="Degnan S.M."/>
            <person name="Oakley T.H."/>
            <person name="Plachetzki D.C."/>
            <person name="Zhai Y."/>
            <person name="Adamski M."/>
            <person name="Calcino A."/>
            <person name="Cummins S.F."/>
            <person name="Goodstein D.M."/>
            <person name="Harris C."/>
            <person name="Jackson D.J."/>
            <person name="Leys S.P."/>
            <person name="Shu S."/>
            <person name="Woodcroft B.J."/>
            <person name="Vervoort M."/>
            <person name="Kosik K.S."/>
            <person name="Manning G."/>
            <person name="Degnan B.M."/>
            <person name="Rokhsar D.S."/>
        </authorList>
    </citation>
    <scope>NUCLEOTIDE SEQUENCE [LARGE SCALE GENOMIC DNA]</scope>
</reference>
<evidence type="ECO:0000313" key="10">
    <source>
        <dbReference type="EnsemblMetazoa" id="XP_019856938.1"/>
    </source>
</evidence>
<dbReference type="PANTHER" id="PTHR10030:SF37">
    <property type="entry name" value="ALPHA-L-FUCOSIDASE-RELATED"/>
    <property type="match status" value="1"/>
</dbReference>
<organism evidence="10 11">
    <name type="scientific">Amphimedon queenslandica</name>
    <name type="common">Sponge</name>
    <dbReference type="NCBI Taxonomy" id="400682"/>
    <lineage>
        <taxon>Eukaryota</taxon>
        <taxon>Metazoa</taxon>
        <taxon>Porifera</taxon>
        <taxon>Demospongiae</taxon>
        <taxon>Heteroscleromorpha</taxon>
        <taxon>Haplosclerida</taxon>
        <taxon>Niphatidae</taxon>
        <taxon>Amphimedon</taxon>
    </lineage>
</organism>
<comment type="similarity">
    <text evidence="2">Belongs to the glycosyl hydrolase 29 family.</text>
</comment>
<dbReference type="InterPro" id="IPR000933">
    <property type="entry name" value="Glyco_hydro_29"/>
</dbReference>
<comment type="function">
    <text evidence="1">Alpha-L-fucosidase is responsible for hydrolyzing the alpha-1,6-linked fucose joined to the reducing-end N-acetylglucosamine of the carbohydrate moieties of glycoproteins.</text>
</comment>
<dbReference type="Gene3D" id="2.60.40.1180">
    <property type="entry name" value="Golgi alpha-mannosidase II"/>
    <property type="match status" value="1"/>
</dbReference>
<accession>A0AAN0JJT2</accession>
<dbReference type="RefSeq" id="XP_019856938.1">
    <property type="nucleotide sequence ID" value="XM_020001379.1"/>
</dbReference>
<dbReference type="EnsemblMetazoa" id="XM_020001379.1">
    <property type="protein sequence ID" value="XP_019856938.1"/>
    <property type="gene ID" value="LOC100641903"/>
</dbReference>
<evidence type="ECO:0000256" key="3">
    <source>
        <dbReference type="ARBA" id="ARBA00012662"/>
    </source>
</evidence>
<dbReference type="InterPro" id="IPR013780">
    <property type="entry name" value="Glyco_hydro_b"/>
</dbReference>
<dbReference type="Pfam" id="PF01120">
    <property type="entry name" value="Alpha_L_fucos"/>
    <property type="match status" value="1"/>
</dbReference>
<dbReference type="KEGG" id="aqu:100641903"/>
<proteinExistence type="inferred from homology"/>
<dbReference type="GO" id="GO:0004560">
    <property type="term" value="F:alpha-L-fucosidase activity"/>
    <property type="evidence" value="ECO:0007669"/>
    <property type="project" value="UniProtKB-EC"/>
</dbReference>
<dbReference type="SUPFAM" id="SSF51445">
    <property type="entry name" value="(Trans)glycosidases"/>
    <property type="match status" value="1"/>
</dbReference>
<dbReference type="InterPro" id="IPR044865">
    <property type="entry name" value="MRH_dom"/>
</dbReference>
<dbReference type="SUPFAM" id="SSF50911">
    <property type="entry name" value="Mannose 6-phosphate receptor domain"/>
    <property type="match status" value="1"/>
</dbReference>
<dbReference type="EC" id="3.2.1.51" evidence="3"/>
<name>A0AAN0JJT2_AMPQE</name>
<feature type="signal peptide" evidence="8">
    <location>
        <begin position="1"/>
        <end position="27"/>
    </location>
</feature>
<feature type="domain" description="MRH" evidence="9">
    <location>
        <begin position="28"/>
        <end position="183"/>
    </location>
</feature>
<dbReference type="InterPro" id="IPR009011">
    <property type="entry name" value="Man6P_isomerase_rcpt-bd_dom_sf"/>
</dbReference>
<evidence type="ECO:0000256" key="2">
    <source>
        <dbReference type="ARBA" id="ARBA00007951"/>
    </source>
</evidence>
<dbReference type="GeneID" id="100641903"/>
<keyword evidence="7" id="KW-0326">Glycosidase</keyword>
<dbReference type="PRINTS" id="PR00741">
    <property type="entry name" value="GLHYDRLASE29"/>
</dbReference>
<dbReference type="GO" id="GO:0006004">
    <property type="term" value="P:fucose metabolic process"/>
    <property type="evidence" value="ECO:0007669"/>
    <property type="project" value="InterPro"/>
</dbReference>
<evidence type="ECO:0000256" key="4">
    <source>
        <dbReference type="ARBA" id="ARBA00022729"/>
    </source>
</evidence>
<evidence type="ECO:0000313" key="11">
    <source>
        <dbReference type="Proteomes" id="UP000007879"/>
    </source>
</evidence>
<dbReference type="Proteomes" id="UP000007879">
    <property type="component" value="Unassembled WGS sequence"/>
</dbReference>
<dbReference type="AlphaFoldDB" id="A0AAN0JJT2"/>
<dbReference type="PROSITE" id="PS51914">
    <property type="entry name" value="MRH"/>
    <property type="match status" value="1"/>
</dbReference>
<dbReference type="InterPro" id="IPR031919">
    <property type="entry name" value="Fucosidase_C"/>
</dbReference>
<sequence length="643" mass="72172">MSPTLSAAMALHILLILSAFVFTTVIAQDCSYVLPEYQNDHACLEFDLAPLADLGSYNVTQTGAYGYNYMVKVCGSANASELPAACAGKPLAPAYAFNVANNDCYVLGDLKHDFTYPVDPLNTGAGIRLAYTNGEGNNGAWPRAVVYDLYCDTSGEDKPPNFAYEFPALTYTFTWYTKHACPLVQTGQVCSLPKFNSTFDSLRLRTAPTWFNKVKFGIFVCLGLYSVPAYLNEWYWERLMTGDPRYVEFHNKNYGCSGVQPDKFPCTGPPFTFQDFAPMLKMELFDPDHWASVIKNAGAKYIVFTTKHHSGWTNFPSPQHWNWNSMDVGPHLDITGNLTASLRKQGIYVGLYHSLREWYHPLYLKDQQNNCATTSFVDEVLMPTLKDMTLKYKPDIIWADGAGDAPCTHDSIKYWKTPEFFSWLYNESPVNMTVLTNTRWGSNSVGSFMEGGDRFTPYTLIKNKWETPYTIQKSSWGYDRVEDLSSFWDTTHCLYILVTTVSCNGNLLLNIGPMADGTIDPLFEEILLEMGQWLTVNGEAIYNSIPWTHQNDTPAEDIWYTASEDWQNVYAISFRAPTPGGELVLQQPKPSKQTTMTLLGADGITLDFTVDSDGGVHIHFPTNLPFAKLAGKGAWTIKMTNVT</sequence>
<evidence type="ECO:0000259" key="9">
    <source>
        <dbReference type="PROSITE" id="PS51914"/>
    </source>
</evidence>
<dbReference type="GO" id="GO:0016139">
    <property type="term" value="P:glycoside catabolic process"/>
    <property type="evidence" value="ECO:0007669"/>
    <property type="project" value="TreeGrafter"/>
</dbReference>
<keyword evidence="5" id="KW-0378">Hydrolase</keyword>
<evidence type="ECO:0000256" key="7">
    <source>
        <dbReference type="ARBA" id="ARBA00023295"/>
    </source>
</evidence>
<dbReference type="Gene3D" id="3.20.20.80">
    <property type="entry name" value="Glycosidases"/>
    <property type="match status" value="1"/>
</dbReference>
<dbReference type="InterPro" id="IPR017853">
    <property type="entry name" value="GH"/>
</dbReference>